<sequence>MAFLSRPRAIVSTVARPDSPSAWIRLVGDIDSAAVPALTKAAERLNGRPTRSIVIDLTAVTFASSTLANFLAELHRAHPEADLVLHRPSRIVLVILAITGQDEYVRVSRQPVGSGTRRRPGHWQAIDRQPGRTDDTGNPAIALPDGPW</sequence>
<dbReference type="PROSITE" id="PS50801">
    <property type="entry name" value="STAS"/>
    <property type="match status" value="1"/>
</dbReference>
<protein>
    <recommendedName>
        <fullName evidence="2">STAS domain-containing protein</fullName>
    </recommendedName>
</protein>
<dbReference type="SUPFAM" id="SSF52091">
    <property type="entry name" value="SpoIIaa-like"/>
    <property type="match status" value="1"/>
</dbReference>
<gene>
    <name evidence="3" type="ORF">Vau01_045480</name>
</gene>
<dbReference type="AlphaFoldDB" id="A0A8J3Z545"/>
<proteinExistence type="predicted"/>
<dbReference type="InterPro" id="IPR036513">
    <property type="entry name" value="STAS_dom_sf"/>
</dbReference>
<comment type="caution">
    <text evidence="3">The sequence shown here is derived from an EMBL/GenBank/DDBJ whole genome shotgun (WGS) entry which is preliminary data.</text>
</comment>
<keyword evidence="4" id="KW-1185">Reference proteome</keyword>
<dbReference type="InterPro" id="IPR002645">
    <property type="entry name" value="STAS_dom"/>
</dbReference>
<feature type="domain" description="STAS" evidence="2">
    <location>
        <begin position="24"/>
        <end position="94"/>
    </location>
</feature>
<evidence type="ECO:0000259" key="2">
    <source>
        <dbReference type="PROSITE" id="PS50801"/>
    </source>
</evidence>
<dbReference type="CDD" id="cd07043">
    <property type="entry name" value="STAS_anti-anti-sigma_factors"/>
    <property type="match status" value="1"/>
</dbReference>
<accession>A0A8J3Z545</accession>
<evidence type="ECO:0000256" key="1">
    <source>
        <dbReference type="SAM" id="MobiDB-lite"/>
    </source>
</evidence>
<evidence type="ECO:0000313" key="3">
    <source>
        <dbReference type="EMBL" id="GIJ57032.1"/>
    </source>
</evidence>
<feature type="region of interest" description="Disordered" evidence="1">
    <location>
        <begin position="110"/>
        <end position="148"/>
    </location>
</feature>
<dbReference type="Proteomes" id="UP000612585">
    <property type="component" value="Unassembled WGS sequence"/>
</dbReference>
<name>A0A8J3Z545_9ACTN</name>
<reference evidence="3" key="1">
    <citation type="submission" date="2021-01" db="EMBL/GenBank/DDBJ databases">
        <title>Whole genome shotgun sequence of Virgisporangium aurantiacum NBRC 16421.</title>
        <authorList>
            <person name="Komaki H."/>
            <person name="Tamura T."/>
        </authorList>
    </citation>
    <scope>NUCLEOTIDE SEQUENCE</scope>
    <source>
        <strain evidence="3">NBRC 16421</strain>
    </source>
</reference>
<organism evidence="3 4">
    <name type="scientific">Virgisporangium aurantiacum</name>
    <dbReference type="NCBI Taxonomy" id="175570"/>
    <lineage>
        <taxon>Bacteria</taxon>
        <taxon>Bacillati</taxon>
        <taxon>Actinomycetota</taxon>
        <taxon>Actinomycetes</taxon>
        <taxon>Micromonosporales</taxon>
        <taxon>Micromonosporaceae</taxon>
        <taxon>Virgisporangium</taxon>
    </lineage>
</organism>
<dbReference type="EMBL" id="BOPG01000028">
    <property type="protein sequence ID" value="GIJ57032.1"/>
    <property type="molecule type" value="Genomic_DNA"/>
</dbReference>
<evidence type="ECO:0000313" key="4">
    <source>
        <dbReference type="Proteomes" id="UP000612585"/>
    </source>
</evidence>
<dbReference type="Gene3D" id="3.30.750.24">
    <property type="entry name" value="STAS domain"/>
    <property type="match status" value="1"/>
</dbReference>
<dbReference type="Pfam" id="PF01740">
    <property type="entry name" value="STAS"/>
    <property type="match status" value="1"/>
</dbReference>
<dbReference type="RefSeq" id="WP_203996082.1">
    <property type="nucleotide sequence ID" value="NZ_BOPG01000028.1"/>
</dbReference>